<dbReference type="EMBL" id="RAPE01000003">
    <property type="protein sequence ID" value="RKF14235.1"/>
    <property type="molecule type" value="Genomic_DNA"/>
</dbReference>
<name>A0A3A8B2V8_9RHOB</name>
<keyword evidence="3" id="KW-1185">Reference proteome</keyword>
<keyword evidence="1" id="KW-1133">Transmembrane helix</keyword>
<keyword evidence="1" id="KW-0812">Transmembrane</keyword>
<comment type="caution">
    <text evidence="2">The sequence shown here is derived from an EMBL/GenBank/DDBJ whole genome shotgun (WGS) entry which is preliminary data.</text>
</comment>
<proteinExistence type="predicted"/>
<organism evidence="2 3">
    <name type="scientific">Roseovarius spongiae</name>
    <dbReference type="NCBI Taxonomy" id="2320272"/>
    <lineage>
        <taxon>Bacteria</taxon>
        <taxon>Pseudomonadati</taxon>
        <taxon>Pseudomonadota</taxon>
        <taxon>Alphaproteobacteria</taxon>
        <taxon>Rhodobacterales</taxon>
        <taxon>Roseobacteraceae</taxon>
        <taxon>Roseovarius</taxon>
    </lineage>
</organism>
<keyword evidence="1" id="KW-0472">Membrane</keyword>
<dbReference type="AlphaFoldDB" id="A0A3A8B2V8"/>
<evidence type="ECO:0008006" key="4">
    <source>
        <dbReference type="Google" id="ProtNLM"/>
    </source>
</evidence>
<dbReference type="OrthoDB" id="7875801at2"/>
<gene>
    <name evidence="2" type="ORF">D6850_13130</name>
</gene>
<dbReference type="Proteomes" id="UP000281128">
    <property type="component" value="Unassembled WGS sequence"/>
</dbReference>
<protein>
    <recommendedName>
        <fullName evidence="4">50S ribosomal protein L35</fullName>
    </recommendedName>
</protein>
<evidence type="ECO:0000313" key="3">
    <source>
        <dbReference type="Proteomes" id="UP000281128"/>
    </source>
</evidence>
<feature type="transmembrane region" description="Helical" evidence="1">
    <location>
        <begin position="6"/>
        <end position="26"/>
    </location>
</feature>
<accession>A0A3A8B2V8</accession>
<evidence type="ECO:0000256" key="1">
    <source>
        <dbReference type="SAM" id="Phobius"/>
    </source>
</evidence>
<sequence>MNSDLILVIGIVLGVFALPAIVSALSDGRAPRVAAFVLIAAGVLVVYAIREKPGGYTLQDVPNAFVRVAASVMR</sequence>
<evidence type="ECO:0000313" key="2">
    <source>
        <dbReference type="EMBL" id="RKF14235.1"/>
    </source>
</evidence>
<reference evidence="2 3" key="1">
    <citation type="submission" date="2018-09" db="EMBL/GenBank/DDBJ databases">
        <title>Roseovarius spongiae sp. nov., isolated from a marine sponge.</title>
        <authorList>
            <person name="Zhuang L."/>
            <person name="Luo L."/>
        </authorList>
    </citation>
    <scope>NUCLEOTIDE SEQUENCE [LARGE SCALE GENOMIC DNA]</scope>
    <source>
        <strain evidence="2 3">HN-E21</strain>
    </source>
</reference>
<feature type="transmembrane region" description="Helical" evidence="1">
    <location>
        <begin position="33"/>
        <end position="50"/>
    </location>
</feature>